<evidence type="ECO:0000313" key="2">
    <source>
        <dbReference type="Proteomes" id="UP001057402"/>
    </source>
</evidence>
<comment type="caution">
    <text evidence="1">The sequence shown here is derived from an EMBL/GenBank/DDBJ whole genome shotgun (WGS) entry which is preliminary data.</text>
</comment>
<reference evidence="2" key="1">
    <citation type="journal article" date="2023" name="Front. Plant Sci.">
        <title>Chromosomal-level genome assembly of Melastoma candidum provides insights into trichome evolution.</title>
        <authorList>
            <person name="Zhong Y."/>
            <person name="Wu W."/>
            <person name="Sun C."/>
            <person name="Zou P."/>
            <person name="Liu Y."/>
            <person name="Dai S."/>
            <person name="Zhou R."/>
        </authorList>
    </citation>
    <scope>NUCLEOTIDE SEQUENCE [LARGE SCALE GENOMIC DNA]</scope>
</reference>
<accession>A0ACB9KZH7</accession>
<protein>
    <submittedName>
        <fullName evidence="1">Uncharacterized protein</fullName>
    </submittedName>
</protein>
<sequence>MQAPRLPGVPVLRWSTAKRSTECPNQLHRASAVRKRQPKRGSVSTDVGLRKQTEKELSRILRTESAVEGIERKSNSNKHKSLWPRAVLEALDDAIARNRHISALKIFGLLRKQWWYVPRCQTYTRLLVMLGKCRQSRQAELLFDLMLSEGLKPTVDVYTALVGAYGQSGCFDEALSTIEAMKSGSACQPDVYTYSVLIGGCTLWRQFDLVDQLVADMSYLGIECSIVTYNTIIAGYGRAEMFDEMERSLTEMVDRGSCLPDVFTLNSVVGAYGKSGQVDKMEKWYEDFQLMGVTPDIITFNTLIGAYGKAGLYEKMTSVIQYMESRFFPLTTTTYNIIIDVYGKGADLESMNEYFKRMKHQGMKPNSVTYCSLISAYAKARQMVKVDSIYKQVNNSDVVLDTPFFNCIISAYGQAGDLQKMSELFQEMQARKCEPDYITFATMVQAYNDQGMTELAKELENTAALKDQRGLKLIGG</sequence>
<dbReference type="Proteomes" id="UP001057402">
    <property type="component" value="Chromosome 12"/>
</dbReference>
<evidence type="ECO:0000313" key="1">
    <source>
        <dbReference type="EMBL" id="KAI4302513.1"/>
    </source>
</evidence>
<dbReference type="EMBL" id="CM042891">
    <property type="protein sequence ID" value="KAI4302513.1"/>
    <property type="molecule type" value="Genomic_DNA"/>
</dbReference>
<proteinExistence type="predicted"/>
<name>A0ACB9KZH7_9MYRT</name>
<organism evidence="1 2">
    <name type="scientific">Melastoma candidum</name>
    <dbReference type="NCBI Taxonomy" id="119954"/>
    <lineage>
        <taxon>Eukaryota</taxon>
        <taxon>Viridiplantae</taxon>
        <taxon>Streptophyta</taxon>
        <taxon>Embryophyta</taxon>
        <taxon>Tracheophyta</taxon>
        <taxon>Spermatophyta</taxon>
        <taxon>Magnoliopsida</taxon>
        <taxon>eudicotyledons</taxon>
        <taxon>Gunneridae</taxon>
        <taxon>Pentapetalae</taxon>
        <taxon>rosids</taxon>
        <taxon>malvids</taxon>
        <taxon>Myrtales</taxon>
        <taxon>Melastomataceae</taxon>
        <taxon>Melastomatoideae</taxon>
        <taxon>Melastomateae</taxon>
        <taxon>Melastoma</taxon>
    </lineage>
</organism>
<keyword evidence="2" id="KW-1185">Reference proteome</keyword>
<gene>
    <name evidence="1" type="ORF">MLD38_038248</name>
</gene>